<dbReference type="AlphaFoldDB" id="A0AAV5U602"/>
<dbReference type="GO" id="GO:0061629">
    <property type="term" value="F:RNA polymerase II-specific DNA-binding transcription factor binding"/>
    <property type="evidence" value="ECO:0007669"/>
    <property type="project" value="InterPro"/>
</dbReference>
<dbReference type="GO" id="GO:0030154">
    <property type="term" value="P:cell differentiation"/>
    <property type="evidence" value="ECO:0007669"/>
    <property type="project" value="TreeGrafter"/>
</dbReference>
<feature type="compositionally biased region" description="Polar residues" evidence="2">
    <location>
        <begin position="440"/>
        <end position="458"/>
    </location>
</feature>
<dbReference type="Proteomes" id="UP001432027">
    <property type="component" value="Unassembled WGS sequence"/>
</dbReference>
<feature type="region of interest" description="Disordered" evidence="2">
    <location>
        <begin position="231"/>
        <end position="252"/>
    </location>
</feature>
<evidence type="ECO:0000256" key="2">
    <source>
        <dbReference type="SAM" id="MobiDB-lite"/>
    </source>
</evidence>
<dbReference type="InterPro" id="IPR036236">
    <property type="entry name" value="Znf_C2H2_sf"/>
</dbReference>
<dbReference type="SMART" id="SM00355">
    <property type="entry name" value="ZnF_C2H2"/>
    <property type="match status" value="3"/>
</dbReference>
<keyword evidence="1" id="KW-0862">Zinc</keyword>
<dbReference type="PANTHER" id="PTHR12958:SF3">
    <property type="entry name" value="ZINC FINGER PROTEIN USH"/>
    <property type="match status" value="1"/>
</dbReference>
<feature type="compositionally biased region" description="Basic and acidic residues" evidence="2">
    <location>
        <begin position="560"/>
        <end position="573"/>
    </location>
</feature>
<protein>
    <recommendedName>
        <fullName evidence="3">C2H2-type domain-containing protein</fullName>
    </recommendedName>
</protein>
<accession>A0AAV5U602</accession>
<sequence length="672" mass="71154">CSRMDAASSRRKQSRPARIEDDDDVSETSADPGTPRTPPEGESVVRQDDDLSESSPVEFRAAGVVLGPIKVRRLTSPLDVTRGAIATLVDASGNALFFEVAADERLLTTVRPTASIDDANCVVMEEAPDRLRLMMTKSVPVTDTLIALFITSSSAATAGGGVGEERERSTSGEPADNNVRGRQRLISDAATEEVAARRQGETKKYLCDQCGLVSFNSMDNLRAHQSSYCMRRDGEQGSRRNTPAPSMTPRPASSVFPAPMAALFAAAAAAGGLQQRLQLQPAPQLMPGLLLPPPPPSLLASAPVMPAPLPHAAPNVIYLPIGYHDIPPGPSGSVVQMLGQPQTIVPIAVPRPVTGGAPLLPHLASSLAVHPAMCGAIPIPASLQLMAGDVITTIPVMAAPTTVSQQPKDHAAPPLTPHPTQRPPLQLAVPRASPSKRRQSATVVTRSSPALDFSSASTLKRRRTHTDNESTSPMEALLGKHSSSSSASSSKCSPHRLTPQSPAATAATLDCSPAGTPGSDSGTAAPLPQPRPFPCECGIGFSTEATLLAHKTTYCKLTPRKNEENGTGKEQKRPPPKCAQCGHQPVSASQLAVHMRNHHAEAFICNLCGYRGFSVRGIRSHLRTHPELDVVRFDDLLGLHVTRSAYVKGRSIPSPERVTMTVEECIQTLVDA</sequence>
<feature type="non-terminal residue" evidence="4">
    <location>
        <position position="1"/>
    </location>
</feature>
<dbReference type="PROSITE" id="PS50157">
    <property type="entry name" value="ZINC_FINGER_C2H2_2"/>
    <property type="match status" value="1"/>
</dbReference>
<gene>
    <name evidence="4" type="ORF">PENTCL1PPCAC_23982</name>
</gene>
<keyword evidence="1" id="KW-0479">Metal-binding</keyword>
<proteinExistence type="predicted"/>
<feature type="region of interest" description="Disordered" evidence="2">
    <location>
        <begin position="559"/>
        <end position="580"/>
    </location>
</feature>
<keyword evidence="1" id="KW-0863">Zinc-finger</keyword>
<dbReference type="GO" id="GO:0005634">
    <property type="term" value="C:nucleus"/>
    <property type="evidence" value="ECO:0007669"/>
    <property type="project" value="TreeGrafter"/>
</dbReference>
<dbReference type="SUPFAM" id="SSF57667">
    <property type="entry name" value="beta-beta-alpha zinc fingers"/>
    <property type="match status" value="1"/>
</dbReference>
<evidence type="ECO:0000313" key="4">
    <source>
        <dbReference type="EMBL" id="GMT01808.1"/>
    </source>
</evidence>
<evidence type="ECO:0000256" key="1">
    <source>
        <dbReference type="PROSITE-ProRule" id="PRU00042"/>
    </source>
</evidence>
<reference evidence="4" key="1">
    <citation type="submission" date="2023-10" db="EMBL/GenBank/DDBJ databases">
        <title>Genome assembly of Pristionchus species.</title>
        <authorList>
            <person name="Yoshida K."/>
            <person name="Sommer R.J."/>
        </authorList>
    </citation>
    <scope>NUCLEOTIDE SEQUENCE</scope>
    <source>
        <strain evidence="4">RS0144</strain>
    </source>
</reference>
<dbReference type="GO" id="GO:0045944">
    <property type="term" value="P:positive regulation of transcription by RNA polymerase II"/>
    <property type="evidence" value="ECO:0007669"/>
    <property type="project" value="TreeGrafter"/>
</dbReference>
<feature type="compositionally biased region" description="Low complexity" evidence="2">
    <location>
        <begin position="482"/>
        <end position="492"/>
    </location>
</feature>
<dbReference type="Gene3D" id="3.30.160.60">
    <property type="entry name" value="Classic Zinc Finger"/>
    <property type="match status" value="1"/>
</dbReference>
<dbReference type="InterPro" id="IPR039746">
    <property type="entry name" value="FOG"/>
</dbReference>
<keyword evidence="5" id="KW-1185">Reference proteome</keyword>
<comment type="caution">
    <text evidence="4">The sequence shown here is derived from an EMBL/GenBank/DDBJ whole genome shotgun (WGS) entry which is preliminary data.</text>
</comment>
<feature type="region of interest" description="Disordered" evidence="2">
    <location>
        <begin position="403"/>
        <end position="527"/>
    </location>
</feature>
<feature type="region of interest" description="Disordered" evidence="2">
    <location>
        <begin position="1"/>
        <end position="53"/>
    </location>
</feature>
<dbReference type="GO" id="GO:0000122">
    <property type="term" value="P:negative regulation of transcription by RNA polymerase II"/>
    <property type="evidence" value="ECO:0007669"/>
    <property type="project" value="TreeGrafter"/>
</dbReference>
<organism evidence="4 5">
    <name type="scientific">Pristionchus entomophagus</name>
    <dbReference type="NCBI Taxonomy" id="358040"/>
    <lineage>
        <taxon>Eukaryota</taxon>
        <taxon>Metazoa</taxon>
        <taxon>Ecdysozoa</taxon>
        <taxon>Nematoda</taxon>
        <taxon>Chromadorea</taxon>
        <taxon>Rhabditida</taxon>
        <taxon>Rhabditina</taxon>
        <taxon>Diplogasteromorpha</taxon>
        <taxon>Diplogasteroidea</taxon>
        <taxon>Neodiplogasteridae</taxon>
        <taxon>Pristionchus</taxon>
    </lineage>
</organism>
<name>A0AAV5U602_9BILA</name>
<evidence type="ECO:0000313" key="5">
    <source>
        <dbReference type="Proteomes" id="UP001432027"/>
    </source>
</evidence>
<dbReference type="EMBL" id="BTSX01000005">
    <property type="protein sequence ID" value="GMT01808.1"/>
    <property type="molecule type" value="Genomic_DNA"/>
</dbReference>
<feature type="region of interest" description="Disordered" evidence="2">
    <location>
        <begin position="156"/>
        <end position="184"/>
    </location>
</feature>
<dbReference type="InterPro" id="IPR013087">
    <property type="entry name" value="Znf_C2H2_type"/>
</dbReference>
<evidence type="ECO:0000259" key="3">
    <source>
        <dbReference type="PROSITE" id="PS50157"/>
    </source>
</evidence>
<dbReference type="GO" id="GO:0007507">
    <property type="term" value="P:heart development"/>
    <property type="evidence" value="ECO:0007669"/>
    <property type="project" value="TreeGrafter"/>
</dbReference>
<feature type="domain" description="C2H2-type" evidence="3">
    <location>
        <begin position="576"/>
        <end position="603"/>
    </location>
</feature>
<dbReference type="GO" id="GO:0008270">
    <property type="term" value="F:zinc ion binding"/>
    <property type="evidence" value="ECO:0007669"/>
    <property type="project" value="UniProtKB-KW"/>
</dbReference>
<dbReference type="PANTHER" id="PTHR12958">
    <property type="entry name" value="FRIEND OF GATA2-RELATED"/>
    <property type="match status" value="1"/>
</dbReference>